<reference evidence="2 3" key="1">
    <citation type="submission" date="2023-12" db="EMBL/GenBank/DDBJ databases">
        <title>Streptomyces sp. V4-01.</title>
        <authorList>
            <person name="Somphong A."/>
            <person name="Phongsopitanun W."/>
        </authorList>
    </citation>
    <scope>NUCLEOTIDE SEQUENCE [LARGE SCALE GENOMIC DNA]</scope>
    <source>
        <strain evidence="2 3">V4-01</strain>
    </source>
</reference>
<dbReference type="GO" id="GO:0016787">
    <property type="term" value="F:hydrolase activity"/>
    <property type="evidence" value="ECO:0007669"/>
    <property type="project" value="UniProtKB-KW"/>
</dbReference>
<accession>A0ABU7PEJ4</accession>
<dbReference type="Gene3D" id="3.90.79.10">
    <property type="entry name" value="Nucleoside Triphosphate Pyrophosphohydrolase"/>
    <property type="match status" value="1"/>
</dbReference>
<keyword evidence="3" id="KW-1185">Reference proteome</keyword>
<dbReference type="InterPro" id="IPR000086">
    <property type="entry name" value="NUDIX_hydrolase_dom"/>
</dbReference>
<comment type="caution">
    <text evidence="2">The sequence shown here is derived from an EMBL/GenBank/DDBJ whole genome shotgun (WGS) entry which is preliminary data.</text>
</comment>
<dbReference type="SUPFAM" id="SSF55811">
    <property type="entry name" value="Nudix"/>
    <property type="match status" value="1"/>
</dbReference>
<dbReference type="Proteomes" id="UP001344658">
    <property type="component" value="Unassembled WGS sequence"/>
</dbReference>
<evidence type="ECO:0000313" key="2">
    <source>
        <dbReference type="EMBL" id="MEE4543687.1"/>
    </source>
</evidence>
<sequence length="174" mass="19069">MAHPFAPTKQDDDRHSLYGQWLILDDEGHVLVVNPAFGGPAGKFRLVGGGALVNEAPHLTAIRTAHIEVGLNLVPDTLLLTDYAPRDEESGRCERTTLVFLHHLTPADAITLNTGTPLGAPAPLSEYRFLDEDQLEDFCAPYMVRRIRAALEAAPHGPTARGYLYESRQIAYVA</sequence>
<dbReference type="RefSeq" id="WP_330796345.1">
    <property type="nucleotide sequence ID" value="NZ_JAZEWV010000012.1"/>
</dbReference>
<evidence type="ECO:0000259" key="1">
    <source>
        <dbReference type="Pfam" id="PF00293"/>
    </source>
</evidence>
<dbReference type="EC" id="3.6.-.-" evidence="2"/>
<proteinExistence type="predicted"/>
<dbReference type="EMBL" id="JAZEWV010000012">
    <property type="protein sequence ID" value="MEE4543687.1"/>
    <property type="molecule type" value="Genomic_DNA"/>
</dbReference>
<feature type="domain" description="Nudix hydrolase" evidence="1">
    <location>
        <begin position="22"/>
        <end position="135"/>
    </location>
</feature>
<organism evidence="2 3">
    <name type="scientific">Actinacidiphila polyblastidii</name>
    <dbReference type="NCBI Taxonomy" id="3110430"/>
    <lineage>
        <taxon>Bacteria</taxon>
        <taxon>Bacillati</taxon>
        <taxon>Actinomycetota</taxon>
        <taxon>Actinomycetes</taxon>
        <taxon>Kitasatosporales</taxon>
        <taxon>Streptomycetaceae</taxon>
        <taxon>Actinacidiphila</taxon>
    </lineage>
</organism>
<keyword evidence="2" id="KW-0378">Hydrolase</keyword>
<dbReference type="InterPro" id="IPR015797">
    <property type="entry name" value="NUDIX_hydrolase-like_dom_sf"/>
</dbReference>
<dbReference type="Pfam" id="PF00293">
    <property type="entry name" value="NUDIX"/>
    <property type="match status" value="1"/>
</dbReference>
<protein>
    <submittedName>
        <fullName evidence="2">NUDIX hydrolase</fullName>
        <ecNumber evidence="2">3.6.-.-</ecNumber>
    </submittedName>
</protein>
<evidence type="ECO:0000313" key="3">
    <source>
        <dbReference type="Proteomes" id="UP001344658"/>
    </source>
</evidence>
<gene>
    <name evidence="2" type="ORF">V2S66_17125</name>
</gene>
<name>A0ABU7PEJ4_9ACTN</name>